<reference evidence="2 4" key="2">
    <citation type="journal article" date="2014" name="BMC Genomics">
        <title>An improved genome release (version Mt4.0) for the model legume Medicago truncatula.</title>
        <authorList>
            <person name="Tang H."/>
            <person name="Krishnakumar V."/>
            <person name="Bidwell S."/>
            <person name="Rosen B."/>
            <person name="Chan A."/>
            <person name="Zhou S."/>
            <person name="Gentzbittel L."/>
            <person name="Childs K.L."/>
            <person name="Yandell M."/>
            <person name="Gundlach H."/>
            <person name="Mayer K.F."/>
            <person name="Schwartz D.C."/>
            <person name="Town C.D."/>
        </authorList>
    </citation>
    <scope>GENOME REANNOTATION</scope>
    <source>
        <strain evidence="3 4">cv. Jemalong A17</strain>
    </source>
</reference>
<dbReference type="EnsemblPlants" id="AET02824">
    <property type="protein sequence ID" value="AET02824"/>
    <property type="gene ID" value="MTR_8g054240"/>
</dbReference>
<accession>G7LA42</accession>
<keyword evidence="4" id="KW-1185">Reference proteome</keyword>
<evidence type="ECO:0000313" key="4">
    <source>
        <dbReference type="Proteomes" id="UP000002051"/>
    </source>
</evidence>
<evidence type="ECO:0000313" key="2">
    <source>
        <dbReference type="EMBL" id="AET02824.2"/>
    </source>
</evidence>
<dbReference type="Proteomes" id="UP000002051">
    <property type="component" value="Chromosome 8"/>
</dbReference>
<name>G7LA42_MEDTR</name>
<dbReference type="PaxDb" id="3880-AET02824"/>
<organism evidence="2 4">
    <name type="scientific">Medicago truncatula</name>
    <name type="common">Barrel medic</name>
    <name type="synonym">Medicago tribuloides</name>
    <dbReference type="NCBI Taxonomy" id="3880"/>
    <lineage>
        <taxon>Eukaryota</taxon>
        <taxon>Viridiplantae</taxon>
        <taxon>Streptophyta</taxon>
        <taxon>Embryophyta</taxon>
        <taxon>Tracheophyta</taxon>
        <taxon>Spermatophyta</taxon>
        <taxon>Magnoliopsida</taxon>
        <taxon>eudicotyledons</taxon>
        <taxon>Gunneridae</taxon>
        <taxon>Pentapetalae</taxon>
        <taxon>rosids</taxon>
        <taxon>fabids</taxon>
        <taxon>Fabales</taxon>
        <taxon>Fabaceae</taxon>
        <taxon>Papilionoideae</taxon>
        <taxon>50 kb inversion clade</taxon>
        <taxon>NPAAA clade</taxon>
        <taxon>Hologalegina</taxon>
        <taxon>IRL clade</taxon>
        <taxon>Trifolieae</taxon>
        <taxon>Medicago</taxon>
    </lineage>
</organism>
<proteinExistence type="predicted"/>
<protein>
    <submittedName>
        <fullName evidence="2">Transmembrane protein, putative</fullName>
    </submittedName>
</protein>
<feature type="transmembrane region" description="Helical" evidence="1">
    <location>
        <begin position="54"/>
        <end position="78"/>
    </location>
</feature>
<reference evidence="2 4" key="1">
    <citation type="journal article" date="2011" name="Nature">
        <title>The Medicago genome provides insight into the evolution of rhizobial symbioses.</title>
        <authorList>
            <person name="Young N.D."/>
            <person name="Debelle F."/>
            <person name="Oldroyd G.E."/>
            <person name="Geurts R."/>
            <person name="Cannon S.B."/>
            <person name="Udvardi M.K."/>
            <person name="Benedito V.A."/>
            <person name="Mayer K.F."/>
            <person name="Gouzy J."/>
            <person name="Schoof H."/>
            <person name="Van de Peer Y."/>
            <person name="Proost S."/>
            <person name="Cook D.R."/>
            <person name="Meyers B.C."/>
            <person name="Spannagl M."/>
            <person name="Cheung F."/>
            <person name="De Mita S."/>
            <person name="Krishnakumar V."/>
            <person name="Gundlach H."/>
            <person name="Zhou S."/>
            <person name="Mudge J."/>
            <person name="Bharti A.K."/>
            <person name="Murray J.D."/>
            <person name="Naoumkina M.A."/>
            <person name="Rosen B."/>
            <person name="Silverstein K.A."/>
            <person name="Tang H."/>
            <person name="Rombauts S."/>
            <person name="Zhao P.X."/>
            <person name="Zhou P."/>
            <person name="Barbe V."/>
            <person name="Bardou P."/>
            <person name="Bechner M."/>
            <person name="Bellec A."/>
            <person name="Berger A."/>
            <person name="Berges H."/>
            <person name="Bidwell S."/>
            <person name="Bisseling T."/>
            <person name="Choisne N."/>
            <person name="Couloux A."/>
            <person name="Denny R."/>
            <person name="Deshpande S."/>
            <person name="Dai X."/>
            <person name="Doyle J.J."/>
            <person name="Dudez A.M."/>
            <person name="Farmer A.D."/>
            <person name="Fouteau S."/>
            <person name="Franken C."/>
            <person name="Gibelin C."/>
            <person name="Gish J."/>
            <person name="Goldstein S."/>
            <person name="Gonzalez A.J."/>
            <person name="Green P.J."/>
            <person name="Hallab A."/>
            <person name="Hartog M."/>
            <person name="Hua A."/>
            <person name="Humphray S.J."/>
            <person name="Jeong D.H."/>
            <person name="Jing Y."/>
            <person name="Jocker A."/>
            <person name="Kenton S.M."/>
            <person name="Kim D.J."/>
            <person name="Klee K."/>
            <person name="Lai H."/>
            <person name="Lang C."/>
            <person name="Lin S."/>
            <person name="Macmil S.L."/>
            <person name="Magdelenat G."/>
            <person name="Matthews L."/>
            <person name="McCorrison J."/>
            <person name="Monaghan E.L."/>
            <person name="Mun J.H."/>
            <person name="Najar F.Z."/>
            <person name="Nicholson C."/>
            <person name="Noirot C."/>
            <person name="O'Bleness M."/>
            <person name="Paule C.R."/>
            <person name="Poulain J."/>
            <person name="Prion F."/>
            <person name="Qin B."/>
            <person name="Qu C."/>
            <person name="Retzel E.F."/>
            <person name="Riddle C."/>
            <person name="Sallet E."/>
            <person name="Samain S."/>
            <person name="Samson N."/>
            <person name="Sanders I."/>
            <person name="Saurat O."/>
            <person name="Scarpelli C."/>
            <person name="Schiex T."/>
            <person name="Segurens B."/>
            <person name="Severin A.J."/>
            <person name="Sherrier D.J."/>
            <person name="Shi R."/>
            <person name="Sims S."/>
            <person name="Singer S.R."/>
            <person name="Sinharoy S."/>
            <person name="Sterck L."/>
            <person name="Viollet A."/>
            <person name="Wang B.B."/>
            <person name="Wang K."/>
            <person name="Wang M."/>
            <person name="Wang X."/>
            <person name="Warfsmann J."/>
            <person name="Weissenbach J."/>
            <person name="White D.D."/>
            <person name="White J.D."/>
            <person name="Wiley G.B."/>
            <person name="Wincker P."/>
            <person name="Xing Y."/>
            <person name="Yang L."/>
            <person name="Yao Z."/>
            <person name="Ying F."/>
            <person name="Zhai J."/>
            <person name="Zhou L."/>
            <person name="Zuber A."/>
            <person name="Denarie J."/>
            <person name="Dixon R.A."/>
            <person name="May G.D."/>
            <person name="Schwartz D.C."/>
            <person name="Rogers J."/>
            <person name="Quetier F."/>
            <person name="Town C.D."/>
            <person name="Roe B.A."/>
        </authorList>
    </citation>
    <scope>NUCLEOTIDE SEQUENCE [LARGE SCALE GENOMIC DNA]</scope>
    <source>
        <strain evidence="2">A17</strain>
        <strain evidence="3 4">cv. Jemalong A17</strain>
    </source>
</reference>
<reference evidence="3" key="3">
    <citation type="submission" date="2015-04" db="UniProtKB">
        <authorList>
            <consortium name="EnsemblPlants"/>
        </authorList>
    </citation>
    <scope>IDENTIFICATION</scope>
    <source>
        <strain evidence="3">cv. Jemalong A17</strain>
    </source>
</reference>
<keyword evidence="1" id="KW-1133">Transmembrane helix</keyword>
<gene>
    <name evidence="2" type="ordered locus">MTR_8g054240</name>
</gene>
<keyword evidence="1 2" id="KW-0812">Transmembrane</keyword>
<accession>A0A0C3Y0N1</accession>
<keyword evidence="1" id="KW-0472">Membrane</keyword>
<dbReference type="EMBL" id="CM001224">
    <property type="protein sequence ID" value="AET02824.2"/>
    <property type="molecule type" value="Genomic_DNA"/>
</dbReference>
<sequence>MSSVVKIPIVFLVIITESFLRQHLEIVRSYELQSKKRVTLTFDYRPCVGPHVPYIVIFAGLCMMFPRTVFSYGLVILCKQR</sequence>
<evidence type="ECO:0000256" key="1">
    <source>
        <dbReference type="SAM" id="Phobius"/>
    </source>
</evidence>
<dbReference type="AlphaFoldDB" id="G7LA42"/>
<dbReference type="HOGENOM" id="CLU_2577538_0_0_1"/>
<evidence type="ECO:0000313" key="3">
    <source>
        <dbReference type="EnsemblPlants" id="AET02824"/>
    </source>
</evidence>